<dbReference type="EMBL" id="MN876976">
    <property type="protein sequence ID" value="QQY96688.1"/>
    <property type="molecule type" value="Genomic_RNA"/>
</dbReference>
<protein>
    <submittedName>
        <fullName evidence="1">VP2</fullName>
    </submittedName>
</protein>
<proteinExistence type="predicted"/>
<sequence>MDFRILVCDDNGSKSSLTDDDLETYEDESTIIIRINVQNLVTINNMMTQVRDIDMLGQPLQSDNISSADFVWRKGLTSVDVFEPTVPISEVLKNTKLTSETSSTQLAAVRYGKLTKAGRKQLSGEKQDKKQTFMKVNGVWLERARFEEQLVMQCSMNENRDIMLRDITRMTGNRVKVRTLIGDVNMPGWLEGMYGLVRESRHKSVCTWTRESFQLYELGMLFLYERYKYIAVTATVGRALERAPQEVVNVVSRLKEGKFQRKRFKQVRRMVNIPECVGGGDYSVPEGVVYTHLAVYMKILEVSSVAFLEDERKRISTLVSTMTKSSKLNFLDFKVTGNSVLLRKINDVLNRRDNILGISRTHRSGASFYFATDTPEYVAWKQSMNPRDFSASAYADWIMREDSKHLVRFFGEKVNFANYLRFWKVIPRDFLFPNVYTHLGVKLSEQERRKHFDSLFSWFSLNVTPLIHGGEDAKMLSRIIELTIRTVYKDGVPKCASGSIISFLKVVNFCTTGEKMGDQFNERVVHIDGDDDDGVFWVAKQSQTTPTKEGITLSQASLIACREYKRALMDDPSYEASAEKDILVGEQEDVHTLFPKTEIDKNWISVERFIGYSYKLYTSKKPNERSEMKSFPEALWSPQSQYLRHNIIVRGGCRQMRENVSDRSYSNQLLQFTPDEGESNHPCIVSKLLRVSDLGVGSLITFYFGRILKYDLVISTLISTYLNKLGRFSQEFQNEMERRFPDVRKEMQEAMVNMKRNGRMTLRKEVQYMLLSPCNCFALDITIDQALKTFFDLTVSLTGLIELLRTTVKKSEALEVISGLKFNGTIKDLFIWNIHVFIVALIVPEFVDYPHTVPIFVGTSAECLPIPITMTSGTLGGAATNIFRYFDTITPGELMEKELSRDERTLLASLREIYIDKPHWRDWRRSLSGTYTPMQTWIGLGCCGIREKLEMMVPTARPGQSHFTISLSSGDVPESDAAYVESVLEEGVGLGCVKIEVNDEGEIRITGNIPKFKKYKHLAHSEMLDGCIIMLDAASRFDTYMSSKILN</sequence>
<accession>A0A7U1BCL4</accession>
<name>A0A7U1BCL4_9REOV</name>
<organism evidence="1">
    <name type="scientific">Equine encephalosis virus 4</name>
    <dbReference type="NCBI Taxonomy" id="201494"/>
    <lineage>
        <taxon>Viruses</taxon>
        <taxon>Riboviria</taxon>
        <taxon>Orthornavirae</taxon>
        <taxon>Duplornaviricota</taxon>
        <taxon>Resentoviricetes</taxon>
        <taxon>Reovirales</taxon>
        <taxon>Sedoreoviridae</taxon>
        <taxon>Orbivirus</taxon>
        <taxon>Orbivirus betaequi</taxon>
        <taxon>Equine encephalosis virus</taxon>
    </lineage>
</organism>
<evidence type="ECO:0000313" key="1">
    <source>
        <dbReference type="EMBL" id="QQY96688.1"/>
    </source>
</evidence>
<reference evidence="1" key="1">
    <citation type="submission" date="2019-12" db="EMBL/GenBank/DDBJ databases">
        <title>Equine encephalosis virus genome sequencing and assembly.</title>
        <authorList>
            <person name="Guthrie A.J."/>
            <person name="Coetzee P."/>
            <person name="Lourens C.W."/>
            <person name="MacLachlan N.J."/>
            <person name="Weyer C.T."/>
            <person name="le Grange M."/>
        </authorList>
    </citation>
    <scope>NUCLEOTIDE SEQUENCE</scope>
    <source>
        <strain evidence="1">4/E.caballus-tc/ZAF/2011/Norvalspont-E110580</strain>
    </source>
</reference>